<dbReference type="OrthoDB" id="259335at2"/>
<accession>A0A517TTF7</accession>
<gene>
    <name evidence="2" type="ORF">I41_08060</name>
</gene>
<organism evidence="2 3">
    <name type="scientific">Lacipirellula limnantheis</name>
    <dbReference type="NCBI Taxonomy" id="2528024"/>
    <lineage>
        <taxon>Bacteria</taxon>
        <taxon>Pseudomonadati</taxon>
        <taxon>Planctomycetota</taxon>
        <taxon>Planctomycetia</taxon>
        <taxon>Pirellulales</taxon>
        <taxon>Lacipirellulaceae</taxon>
        <taxon>Lacipirellula</taxon>
    </lineage>
</organism>
<evidence type="ECO:0000313" key="2">
    <source>
        <dbReference type="EMBL" id="QDT71646.1"/>
    </source>
</evidence>
<keyword evidence="1" id="KW-0732">Signal</keyword>
<keyword evidence="3" id="KW-1185">Reference proteome</keyword>
<dbReference type="NCBIfam" id="TIGR02595">
    <property type="entry name" value="PEP_CTERM"/>
    <property type="match status" value="1"/>
</dbReference>
<dbReference type="InterPro" id="IPR013424">
    <property type="entry name" value="Ice-binding_C"/>
</dbReference>
<dbReference type="Proteomes" id="UP000317909">
    <property type="component" value="Chromosome"/>
</dbReference>
<dbReference type="EMBL" id="CP036339">
    <property type="protein sequence ID" value="QDT71646.1"/>
    <property type="molecule type" value="Genomic_DNA"/>
</dbReference>
<dbReference type="SUPFAM" id="SSF63446">
    <property type="entry name" value="Type I dockerin domain"/>
    <property type="match status" value="1"/>
</dbReference>
<dbReference type="GO" id="GO:0000272">
    <property type="term" value="P:polysaccharide catabolic process"/>
    <property type="evidence" value="ECO:0007669"/>
    <property type="project" value="InterPro"/>
</dbReference>
<feature type="signal peptide" evidence="1">
    <location>
        <begin position="1"/>
        <end position="45"/>
    </location>
</feature>
<dbReference type="RefSeq" id="WP_145431080.1">
    <property type="nucleotide sequence ID" value="NZ_CP036339.1"/>
</dbReference>
<evidence type="ECO:0000256" key="1">
    <source>
        <dbReference type="SAM" id="SignalP"/>
    </source>
</evidence>
<protein>
    <submittedName>
        <fullName evidence="2">Uncharacterized protein</fullName>
    </submittedName>
</protein>
<dbReference type="KEGG" id="llh:I41_08060"/>
<dbReference type="InterPro" id="IPR018247">
    <property type="entry name" value="EF_Hand_1_Ca_BS"/>
</dbReference>
<reference evidence="2 3" key="1">
    <citation type="submission" date="2019-02" db="EMBL/GenBank/DDBJ databases">
        <title>Deep-cultivation of Planctomycetes and their phenomic and genomic characterization uncovers novel biology.</title>
        <authorList>
            <person name="Wiegand S."/>
            <person name="Jogler M."/>
            <person name="Boedeker C."/>
            <person name="Pinto D."/>
            <person name="Vollmers J."/>
            <person name="Rivas-Marin E."/>
            <person name="Kohn T."/>
            <person name="Peeters S.H."/>
            <person name="Heuer A."/>
            <person name="Rast P."/>
            <person name="Oberbeckmann S."/>
            <person name="Bunk B."/>
            <person name="Jeske O."/>
            <person name="Meyerdierks A."/>
            <person name="Storesund J.E."/>
            <person name="Kallscheuer N."/>
            <person name="Luecker S."/>
            <person name="Lage O.M."/>
            <person name="Pohl T."/>
            <person name="Merkel B.J."/>
            <person name="Hornburger P."/>
            <person name="Mueller R.-W."/>
            <person name="Bruemmer F."/>
            <person name="Labrenz M."/>
            <person name="Spormann A.M."/>
            <person name="Op den Camp H."/>
            <person name="Overmann J."/>
            <person name="Amann R."/>
            <person name="Jetten M.S.M."/>
            <person name="Mascher T."/>
            <person name="Medema M.H."/>
            <person name="Devos D.P."/>
            <person name="Kaster A.-K."/>
            <person name="Ovreas L."/>
            <person name="Rohde M."/>
            <person name="Galperin M.Y."/>
            <person name="Jogler C."/>
        </authorList>
    </citation>
    <scope>NUCLEOTIDE SEQUENCE [LARGE SCALE GENOMIC DNA]</scope>
    <source>
        <strain evidence="2 3">I41</strain>
    </source>
</reference>
<evidence type="ECO:0000313" key="3">
    <source>
        <dbReference type="Proteomes" id="UP000317909"/>
    </source>
</evidence>
<name>A0A517TTF7_9BACT</name>
<dbReference type="Gene3D" id="1.10.1330.10">
    <property type="entry name" value="Dockerin domain"/>
    <property type="match status" value="1"/>
</dbReference>
<feature type="chain" id="PRO_5022224524" evidence="1">
    <location>
        <begin position="46"/>
        <end position="417"/>
    </location>
</feature>
<sequence precursor="true">MSSSFAKFRGFIPVRMGKSARRSLPRAASIGMCSLCLSAAPLAPAAIYGTMSNFDTYNTTPEPSEGAEIELEGCHSSMVYNTFPAHYNHMTVTDYVDGANFGTRIRFEDYNFNTAVTNGSLNPNPNPASTNGHALVNTDGGEHFGFAANEQPSAMRFFWLNRTLDGQYERIGNEPLAIPNPTWSFVPANGGGGAPEVIAEVKVPEPAEFHALKPDSIWMKVYKTELNRPVELDELMSGDDPGNIVPQDEAEIESEWELLEGGVIKAHGGKLDDKDSKSIVRRYEFFAYTGAVDEENEPITAFLDQDLLEPPAGELGHFIAANMVAANLVAAPLLPGDFSGDGVVDGQDLLLWQTEFGANAAGSADGNLDGVVDQADLTIWSDNFGAVGAAAAASAVPEPSSLGLLAGTFAALWFRRK</sequence>
<dbReference type="InterPro" id="IPR036439">
    <property type="entry name" value="Dockerin_dom_sf"/>
</dbReference>
<dbReference type="PROSITE" id="PS00018">
    <property type="entry name" value="EF_HAND_1"/>
    <property type="match status" value="1"/>
</dbReference>
<dbReference type="AlphaFoldDB" id="A0A517TTF7"/>
<proteinExistence type="predicted"/>